<feature type="compositionally biased region" description="Pro residues" evidence="1">
    <location>
        <begin position="746"/>
        <end position="761"/>
    </location>
</feature>
<dbReference type="EC" id="2.4.1.250" evidence="2"/>
<accession>A0A6M4GVM8</accession>
<dbReference type="Pfam" id="PF13692">
    <property type="entry name" value="Glyco_trans_1_4"/>
    <property type="match status" value="2"/>
</dbReference>
<evidence type="ECO:0000256" key="1">
    <source>
        <dbReference type="SAM" id="MobiDB-lite"/>
    </source>
</evidence>
<dbReference type="Proteomes" id="UP000501534">
    <property type="component" value="Chromosome"/>
</dbReference>
<evidence type="ECO:0000313" key="3">
    <source>
        <dbReference type="Proteomes" id="UP000501534"/>
    </source>
</evidence>
<name>A0A6M4GVM8_9PROT</name>
<dbReference type="PANTHER" id="PTHR12526">
    <property type="entry name" value="GLYCOSYLTRANSFERASE"/>
    <property type="match status" value="1"/>
</dbReference>
<dbReference type="KEGG" id="uru:DSM104443_01451"/>
<keyword evidence="2" id="KW-0328">Glycosyltransferase</keyword>
<proteinExistence type="predicted"/>
<dbReference type="GO" id="GO:0102710">
    <property type="term" value="F:D-inositol-3-phosphate glycosyltransferase activity"/>
    <property type="evidence" value="ECO:0007669"/>
    <property type="project" value="UniProtKB-EC"/>
</dbReference>
<dbReference type="AlphaFoldDB" id="A0A6M4GVM8"/>
<reference evidence="2 3" key="1">
    <citation type="submission" date="2020-04" db="EMBL/GenBank/DDBJ databases">
        <title>Usitatibacter rugosus gen. nov., sp. nov. and Usitatibacter palustris sp. nov., novel members of Usitatibacteraceae fam. nov. within the order Nitrosomonadales isolated from soil.</title>
        <authorList>
            <person name="Huber K.J."/>
            <person name="Neumann-Schaal M."/>
            <person name="Geppert A."/>
            <person name="Luckner M."/>
            <person name="Wanner G."/>
            <person name="Overmann J."/>
        </authorList>
    </citation>
    <scope>NUCLEOTIDE SEQUENCE [LARGE SCALE GENOMIC DNA]</scope>
    <source>
        <strain evidence="2 3">0125_3</strain>
    </source>
</reference>
<dbReference type="EMBL" id="CP053069">
    <property type="protein sequence ID" value="QJR10393.1"/>
    <property type="molecule type" value="Genomic_DNA"/>
</dbReference>
<keyword evidence="2" id="KW-0808">Transferase</keyword>
<feature type="region of interest" description="Disordered" evidence="1">
    <location>
        <begin position="739"/>
        <end position="761"/>
    </location>
</feature>
<dbReference type="Gene3D" id="3.40.50.2000">
    <property type="entry name" value="Glycogen Phosphorylase B"/>
    <property type="match status" value="3"/>
</dbReference>
<dbReference type="SUPFAM" id="SSF53756">
    <property type="entry name" value="UDP-Glycosyltransferase/glycogen phosphorylase"/>
    <property type="match status" value="2"/>
</dbReference>
<organism evidence="2 3">
    <name type="scientific">Usitatibacter rugosus</name>
    <dbReference type="NCBI Taxonomy" id="2732067"/>
    <lineage>
        <taxon>Bacteria</taxon>
        <taxon>Pseudomonadati</taxon>
        <taxon>Pseudomonadota</taxon>
        <taxon>Betaproteobacteria</taxon>
        <taxon>Nitrosomonadales</taxon>
        <taxon>Usitatibacteraceae</taxon>
        <taxon>Usitatibacter</taxon>
    </lineage>
</organism>
<keyword evidence="3" id="KW-1185">Reference proteome</keyword>
<gene>
    <name evidence="2" type="primary">mshA_1</name>
    <name evidence="2" type="ORF">DSM104443_01451</name>
</gene>
<dbReference type="RefSeq" id="WP_171090868.1">
    <property type="nucleotide sequence ID" value="NZ_CP053069.1"/>
</dbReference>
<evidence type="ECO:0000313" key="2">
    <source>
        <dbReference type="EMBL" id="QJR10393.1"/>
    </source>
</evidence>
<protein>
    <submittedName>
        <fullName evidence="2">D-inositol-3-phosphate glycosyltransferase</fullName>
        <ecNumber evidence="2">2.4.1.250</ecNumber>
    </submittedName>
</protein>
<sequence>MDGAVLPLAAAVPGLLPVDDARGVLRVLIASLAPGGAERIVIEWLAAEAERGREIELAVLHGRRHALAPPAAIRVRTRGRESPEDFLDALASDWRGGPPVSVHLVTDVLLARLWTAGVRTVPTVHNAREGWRNDPASWTEANVPRAVACAQRVQDEMRAAGCRVPIVTIRHRPGVPPSACDPAVRREIRAALALPPGAFVIAAVGALKAQKDHARAVEVLVEVARSRDAYLVVLGGVLEPRGFEVLDEVLDAALERGVTARLRLPGWVDSIAPYLAASDALLNTSRFEGLSIAAQEALAAGLPVVATDVGGQSEIHHAGLQLLPARASVREFAARLAVLPVRERLQPSPFARAPRAASLSLTHRERPVAPIDTLFVTANLNAGGAQRSLVNLVRTLRADRVRERHAFAVAVCGESTHSAFAMELMSAGVDCFRATLDRDDAAIAESLLAQAARRGARTLCFWNAAPGVKLLVAKFAPPALRIVDVSPGAYAFEELDDCDAVARAHDFDALAYYRRLNALVLKHDAATHPPCRRVAVIPNGVARAPATSPVPETPRFLVNGRIAPSKRLEVVIEALRHVSQRHADVELHIVGPVEPRHAEYGSRIASLAQGLPVHFRSADFDLACLAEPWTAIVVLGTHQGSPNAVLEAMSAGIPVIANASGGTGEVVRDGDTGWLLAEDVSAGDLAQAMLAAMADLGEGRRRAARAQSRVHSDHSLEAMVAAYVAVLEEGSGHEKMAPWNSASAPVAPPSSPGVPLPTMPG</sequence>